<evidence type="ECO:0000313" key="2">
    <source>
        <dbReference type="EMBL" id="KAK4329298.1"/>
    </source>
</evidence>
<keyword evidence="1" id="KW-0472">Membrane</keyword>
<dbReference type="EMBL" id="JAWZYT010000023">
    <property type="protein sequence ID" value="KAK4329298.1"/>
    <property type="molecule type" value="Genomic_DNA"/>
</dbReference>
<dbReference type="AlphaFoldDB" id="A0AAE1ULE3"/>
<dbReference type="Proteomes" id="UP001292094">
    <property type="component" value="Unassembled WGS sequence"/>
</dbReference>
<comment type="caution">
    <text evidence="2">The sequence shown here is derived from an EMBL/GenBank/DDBJ whole genome shotgun (WGS) entry which is preliminary data.</text>
</comment>
<evidence type="ECO:0000256" key="1">
    <source>
        <dbReference type="SAM" id="Phobius"/>
    </source>
</evidence>
<evidence type="ECO:0000313" key="3">
    <source>
        <dbReference type="Proteomes" id="UP001292094"/>
    </source>
</evidence>
<name>A0AAE1ULE3_9EUCA</name>
<keyword evidence="1" id="KW-0812">Transmembrane</keyword>
<feature type="transmembrane region" description="Helical" evidence="1">
    <location>
        <begin position="74"/>
        <end position="94"/>
    </location>
</feature>
<protein>
    <submittedName>
        <fullName evidence="2">Uncharacterized protein</fullName>
    </submittedName>
</protein>
<proteinExistence type="predicted"/>
<organism evidence="2 3">
    <name type="scientific">Petrolisthes manimaculis</name>
    <dbReference type="NCBI Taxonomy" id="1843537"/>
    <lineage>
        <taxon>Eukaryota</taxon>
        <taxon>Metazoa</taxon>
        <taxon>Ecdysozoa</taxon>
        <taxon>Arthropoda</taxon>
        <taxon>Crustacea</taxon>
        <taxon>Multicrustacea</taxon>
        <taxon>Malacostraca</taxon>
        <taxon>Eumalacostraca</taxon>
        <taxon>Eucarida</taxon>
        <taxon>Decapoda</taxon>
        <taxon>Pleocyemata</taxon>
        <taxon>Anomura</taxon>
        <taxon>Galatheoidea</taxon>
        <taxon>Porcellanidae</taxon>
        <taxon>Petrolisthes</taxon>
    </lineage>
</organism>
<gene>
    <name evidence="2" type="ORF">Pmani_000332</name>
</gene>
<keyword evidence="1" id="KW-1133">Transmembrane helix</keyword>
<reference evidence="2" key="1">
    <citation type="submission" date="2023-11" db="EMBL/GenBank/DDBJ databases">
        <title>Genome assemblies of two species of porcelain crab, Petrolisthes cinctipes and Petrolisthes manimaculis (Anomura: Porcellanidae).</title>
        <authorList>
            <person name="Angst P."/>
        </authorList>
    </citation>
    <scope>NUCLEOTIDE SEQUENCE</scope>
    <source>
        <strain evidence="2">PB745_02</strain>
        <tissue evidence="2">Gill</tissue>
    </source>
</reference>
<accession>A0AAE1ULE3</accession>
<keyword evidence="3" id="KW-1185">Reference proteome</keyword>
<sequence length="107" mass="12311">MTSPLAASKALRRSKKATTLSLERREYWSTRQWCVLLWGKKTKSNGERRSCSLHMRRISKIFSITLQKQEVREIGLNFAVPGLGMGIIVLLVQARGTQPSRRQRQLK</sequence>